<protein>
    <submittedName>
        <fullName evidence="5">Enoyl-CoA hydratase/isomerase family protein</fullName>
    </submittedName>
</protein>
<accession>A0ABT5MVY8</accession>
<evidence type="ECO:0000256" key="3">
    <source>
        <dbReference type="RuleBase" id="RU003707"/>
    </source>
</evidence>
<dbReference type="InterPro" id="IPR018376">
    <property type="entry name" value="Enoyl-CoA_hyd/isom_CS"/>
</dbReference>
<feature type="compositionally biased region" description="Basic and acidic residues" evidence="4">
    <location>
        <begin position="235"/>
        <end position="249"/>
    </location>
</feature>
<dbReference type="SUPFAM" id="SSF52096">
    <property type="entry name" value="ClpP/crotonase"/>
    <property type="match status" value="1"/>
</dbReference>
<dbReference type="NCBIfam" id="NF005073">
    <property type="entry name" value="PRK06495.1"/>
    <property type="match status" value="1"/>
</dbReference>
<evidence type="ECO:0000256" key="4">
    <source>
        <dbReference type="SAM" id="MobiDB-lite"/>
    </source>
</evidence>
<feature type="region of interest" description="Disordered" evidence="4">
    <location>
        <begin position="232"/>
        <end position="255"/>
    </location>
</feature>
<keyword evidence="2" id="KW-0456">Lyase</keyword>
<dbReference type="CDD" id="cd06558">
    <property type="entry name" value="crotonase-like"/>
    <property type="match status" value="1"/>
</dbReference>
<name>A0ABT5MVY8_9BURK</name>
<proteinExistence type="inferred from homology"/>
<evidence type="ECO:0000313" key="5">
    <source>
        <dbReference type="EMBL" id="MDD0838215.1"/>
    </source>
</evidence>
<comment type="similarity">
    <text evidence="1 3">Belongs to the enoyl-CoA hydratase/isomerase family.</text>
</comment>
<dbReference type="Gene3D" id="3.90.226.10">
    <property type="entry name" value="2-enoyl-CoA Hydratase, Chain A, domain 1"/>
    <property type="match status" value="1"/>
</dbReference>
<dbReference type="InterPro" id="IPR001753">
    <property type="entry name" value="Enoyl-CoA_hydra/iso"/>
</dbReference>
<evidence type="ECO:0000256" key="1">
    <source>
        <dbReference type="ARBA" id="ARBA00005254"/>
    </source>
</evidence>
<dbReference type="Pfam" id="PF00378">
    <property type="entry name" value="ECH_1"/>
    <property type="match status" value="1"/>
</dbReference>
<comment type="caution">
    <text evidence="5">The sequence shown here is derived from an EMBL/GenBank/DDBJ whole genome shotgun (WGS) entry which is preliminary data.</text>
</comment>
<organism evidence="5 6">
    <name type="scientific">Curvibacter cyanobacteriorum</name>
    <dbReference type="NCBI Taxonomy" id="3026422"/>
    <lineage>
        <taxon>Bacteria</taxon>
        <taxon>Pseudomonadati</taxon>
        <taxon>Pseudomonadota</taxon>
        <taxon>Betaproteobacteria</taxon>
        <taxon>Burkholderiales</taxon>
        <taxon>Comamonadaceae</taxon>
        <taxon>Curvibacter</taxon>
    </lineage>
</organism>
<dbReference type="PROSITE" id="PS00166">
    <property type="entry name" value="ENOYL_COA_HYDRATASE"/>
    <property type="match status" value="1"/>
</dbReference>
<dbReference type="PANTHER" id="PTHR11941:SF54">
    <property type="entry name" value="ENOYL-COA HYDRATASE, MITOCHONDRIAL"/>
    <property type="match status" value="1"/>
</dbReference>
<sequence length="255" mass="27676">MQYLKLTVEDHVAVVTMDAPPVNAVSAGLMDEMIATFDQMSDRDDVRVVVLTGAGKIFCAGADIKSRANKTFEPGERWAHSRRARELSYSIIECKKPVIAAINGAALGAGLGIAVSCDILMCSENASLGLPEVDVGLMGGGRHAMRVCGHSLTRRMMLTGDRIPGPELYRRGIVEACLPLEELMPAAMEMAKRIASKSPVASRTAKNSAATIENMTLRDGYRFEQNMTAELGQTEDSREAMRAFAEKRPPVFQGR</sequence>
<dbReference type="RefSeq" id="WP_273949837.1">
    <property type="nucleotide sequence ID" value="NZ_JAQSIP010000002.1"/>
</dbReference>
<dbReference type="EMBL" id="JAQSIP010000002">
    <property type="protein sequence ID" value="MDD0838215.1"/>
    <property type="molecule type" value="Genomic_DNA"/>
</dbReference>
<evidence type="ECO:0000313" key="6">
    <source>
        <dbReference type="Proteomes" id="UP001528673"/>
    </source>
</evidence>
<dbReference type="InterPro" id="IPR014748">
    <property type="entry name" value="Enoyl-CoA_hydra_C"/>
</dbReference>
<dbReference type="Gene3D" id="1.10.12.10">
    <property type="entry name" value="Lyase 2-enoyl-coa Hydratase, Chain A, domain 2"/>
    <property type="match status" value="1"/>
</dbReference>
<dbReference type="PANTHER" id="PTHR11941">
    <property type="entry name" value="ENOYL-COA HYDRATASE-RELATED"/>
    <property type="match status" value="1"/>
</dbReference>
<dbReference type="Proteomes" id="UP001528673">
    <property type="component" value="Unassembled WGS sequence"/>
</dbReference>
<evidence type="ECO:0000256" key="2">
    <source>
        <dbReference type="ARBA" id="ARBA00023239"/>
    </source>
</evidence>
<gene>
    <name evidence="5" type="ORF">PSQ40_06500</name>
</gene>
<reference evidence="5 6" key="1">
    <citation type="submission" date="2023-02" db="EMBL/GenBank/DDBJ databases">
        <title>Bacterial whole genomic sequence of Curvibacter sp. HBC61.</title>
        <authorList>
            <person name="Le V."/>
            <person name="Ko S.-R."/>
            <person name="Ahn C.-Y."/>
            <person name="Oh H.-M."/>
        </authorList>
    </citation>
    <scope>NUCLEOTIDE SEQUENCE [LARGE SCALE GENOMIC DNA]</scope>
    <source>
        <strain evidence="5 6">HBC61</strain>
    </source>
</reference>
<keyword evidence="6" id="KW-1185">Reference proteome</keyword>
<dbReference type="InterPro" id="IPR029045">
    <property type="entry name" value="ClpP/crotonase-like_dom_sf"/>
</dbReference>